<dbReference type="RefSeq" id="WP_090969826.1">
    <property type="nucleotide sequence ID" value="NZ_FNRT01000002.1"/>
</dbReference>
<dbReference type="Proteomes" id="UP000198742">
    <property type="component" value="Unassembled WGS sequence"/>
</dbReference>
<dbReference type="STRING" id="402596.SAMN04489844_3015"/>
<feature type="region of interest" description="Disordered" evidence="1">
    <location>
        <begin position="35"/>
        <end position="100"/>
    </location>
</feature>
<evidence type="ECO:0000313" key="2">
    <source>
        <dbReference type="EMBL" id="SEC80061.1"/>
    </source>
</evidence>
<keyword evidence="3" id="KW-1185">Reference proteome</keyword>
<name>A0A1H4VHT5_9ACTN</name>
<gene>
    <name evidence="2" type="ORF">SAMN04489844_3015</name>
</gene>
<feature type="region of interest" description="Disordered" evidence="1">
    <location>
        <begin position="1"/>
        <end position="20"/>
    </location>
</feature>
<proteinExistence type="predicted"/>
<evidence type="ECO:0000313" key="3">
    <source>
        <dbReference type="Proteomes" id="UP000198742"/>
    </source>
</evidence>
<dbReference type="Gene3D" id="3.30.450.30">
    <property type="entry name" value="Dynein light chain 2a, cytoplasmic"/>
    <property type="match status" value="1"/>
</dbReference>
<dbReference type="EMBL" id="FNRT01000002">
    <property type="protein sequence ID" value="SEC80061.1"/>
    <property type="molecule type" value="Genomic_DNA"/>
</dbReference>
<dbReference type="OrthoDB" id="9909371at2"/>
<accession>A0A1H4VHT5</accession>
<sequence length="231" mass="24048">MSAERVTPPRWRRRRTEEVEGTVLVAVPDLDVIDPVEAPVAPPVPRHRPPLTNRVPISGGSWAGRASDHRRDQVRSRGPEPVATGPTGPVDSARGTRPAAPETIDVEDVWTPVVDLLGRDLGQVSVVLSTVEGDPLATHGVDDVAATARLLAPLVAAGHALGQAGREAGRGFDTIQLSAGTSHTVVAAVQVDGHGLHALCVTADGVGLGVLLVRTRQAADELRGILSAAVQ</sequence>
<organism evidence="2 3">
    <name type="scientific">Nocardioides exalbidus</name>
    <dbReference type="NCBI Taxonomy" id="402596"/>
    <lineage>
        <taxon>Bacteria</taxon>
        <taxon>Bacillati</taxon>
        <taxon>Actinomycetota</taxon>
        <taxon>Actinomycetes</taxon>
        <taxon>Propionibacteriales</taxon>
        <taxon>Nocardioidaceae</taxon>
        <taxon>Nocardioides</taxon>
    </lineage>
</organism>
<reference evidence="3" key="1">
    <citation type="submission" date="2016-10" db="EMBL/GenBank/DDBJ databases">
        <authorList>
            <person name="Varghese N."/>
            <person name="Submissions S."/>
        </authorList>
    </citation>
    <scope>NUCLEOTIDE SEQUENCE [LARGE SCALE GENOMIC DNA]</scope>
    <source>
        <strain evidence="3">DSM 22017</strain>
    </source>
</reference>
<evidence type="ECO:0000256" key="1">
    <source>
        <dbReference type="SAM" id="MobiDB-lite"/>
    </source>
</evidence>
<dbReference type="AlphaFoldDB" id="A0A1H4VHT5"/>
<feature type="compositionally biased region" description="Basic and acidic residues" evidence="1">
    <location>
        <begin position="66"/>
        <end position="78"/>
    </location>
</feature>
<protein>
    <submittedName>
        <fullName evidence="2">Uncharacterized protein</fullName>
    </submittedName>
</protein>